<dbReference type="EMBL" id="CP017603">
    <property type="protein sequence ID" value="AOY76910.1"/>
    <property type="molecule type" value="Genomic_DNA"/>
</dbReference>
<keyword evidence="1" id="KW-1133">Transmembrane helix</keyword>
<organism evidence="2 3">
    <name type="scientific">Clostridium formicaceticum</name>
    <dbReference type="NCBI Taxonomy" id="1497"/>
    <lineage>
        <taxon>Bacteria</taxon>
        <taxon>Bacillati</taxon>
        <taxon>Bacillota</taxon>
        <taxon>Clostridia</taxon>
        <taxon>Eubacteriales</taxon>
        <taxon>Clostridiaceae</taxon>
        <taxon>Clostridium</taxon>
    </lineage>
</organism>
<proteinExistence type="predicted"/>
<sequence length="60" mass="6808">MKKLKQILLSHLEDIFIFCGLFLIVVTTFIVNVIVALYTLGGVLLILGIFLSKYPLKKVR</sequence>
<feature type="transmembrane region" description="Helical" evidence="1">
    <location>
        <begin position="12"/>
        <end position="31"/>
    </location>
</feature>
<keyword evidence="1" id="KW-0472">Membrane</keyword>
<dbReference type="Proteomes" id="UP000177894">
    <property type="component" value="Chromosome"/>
</dbReference>
<keyword evidence="3" id="KW-1185">Reference proteome</keyword>
<reference evidence="2 3" key="1">
    <citation type="submission" date="2016-10" db="EMBL/GenBank/DDBJ databases">
        <title>Complete Genome Sequence of Acetogen Clostridium formicoaceticum ATCC 27076.</title>
        <authorList>
            <person name="Bao T."/>
            <person name="Cheng C."/>
            <person name="Zhao J."/>
            <person name="Yang S.-T."/>
            <person name="Wang J."/>
            <person name="Wang M."/>
        </authorList>
    </citation>
    <scope>NUCLEOTIDE SEQUENCE [LARGE SCALE GENOMIC DNA]</scope>
    <source>
        <strain evidence="2 3">ATCC 27076</strain>
    </source>
</reference>
<evidence type="ECO:0000256" key="1">
    <source>
        <dbReference type="SAM" id="Phobius"/>
    </source>
</evidence>
<feature type="transmembrane region" description="Helical" evidence="1">
    <location>
        <begin position="37"/>
        <end position="56"/>
    </location>
</feature>
<evidence type="ECO:0000313" key="3">
    <source>
        <dbReference type="Proteomes" id="UP000177894"/>
    </source>
</evidence>
<evidence type="ECO:0000313" key="2">
    <source>
        <dbReference type="EMBL" id="AOY76910.1"/>
    </source>
</evidence>
<gene>
    <name evidence="2" type="ORF">BJL90_14230</name>
</gene>
<accession>A0ABM6EV34</accession>
<keyword evidence="1" id="KW-0812">Transmembrane</keyword>
<protein>
    <submittedName>
        <fullName evidence="2">Uncharacterized protein</fullName>
    </submittedName>
</protein>
<name>A0ABM6EV34_9CLOT</name>